<proteinExistence type="predicted"/>
<dbReference type="Gene3D" id="3.30.2270.10">
    <property type="entry name" value="Folate-binding superfamily"/>
    <property type="match status" value="1"/>
</dbReference>
<keyword evidence="2" id="KW-1185">Reference proteome</keyword>
<dbReference type="InterPro" id="IPR038561">
    <property type="entry name" value="SoxD_sf"/>
</dbReference>
<dbReference type="EMBL" id="SMFZ01000002">
    <property type="protein sequence ID" value="TCK21797.1"/>
    <property type="molecule type" value="Genomic_DNA"/>
</dbReference>
<evidence type="ECO:0000313" key="1">
    <source>
        <dbReference type="EMBL" id="TCK21797.1"/>
    </source>
</evidence>
<dbReference type="Proteomes" id="UP000295560">
    <property type="component" value="Unassembled WGS sequence"/>
</dbReference>
<name>A0A4R1HHT8_PSEEN</name>
<comment type="caution">
    <text evidence="1">The sequence shown here is derived from an EMBL/GenBank/DDBJ whole genome shotgun (WGS) entry which is preliminary data.</text>
</comment>
<dbReference type="Pfam" id="PF04267">
    <property type="entry name" value="SoxD"/>
    <property type="match status" value="1"/>
</dbReference>
<dbReference type="OrthoDB" id="7159274at2"/>
<gene>
    <name evidence="1" type="ORF">EV378_5788</name>
</gene>
<evidence type="ECO:0000313" key="2">
    <source>
        <dbReference type="Proteomes" id="UP000295560"/>
    </source>
</evidence>
<sequence>MMLLPCPYCGPRNVTEFRYGGTATTRPDPGTTTPEQWRRYLYTQPNRRGWDTETWYHSAGCRKYFTAERDTATNEVRIP</sequence>
<dbReference type="AlphaFoldDB" id="A0A4R1HHT8"/>
<dbReference type="RefSeq" id="WP_132430501.1">
    <property type="nucleotide sequence ID" value="NZ_SMFZ01000002.1"/>
</dbReference>
<dbReference type="GO" id="GO:0046653">
    <property type="term" value="P:tetrahydrofolate metabolic process"/>
    <property type="evidence" value="ECO:0007669"/>
    <property type="project" value="InterPro"/>
</dbReference>
<dbReference type="GO" id="GO:0008115">
    <property type="term" value="F:sarcosine oxidase activity"/>
    <property type="evidence" value="ECO:0007669"/>
    <property type="project" value="InterPro"/>
</dbReference>
<protein>
    <submittedName>
        <fullName evidence="1">Sarcosine oxidase subunit delta</fullName>
    </submittedName>
</protein>
<dbReference type="InterPro" id="IPR006279">
    <property type="entry name" value="SoxD"/>
</dbReference>
<reference evidence="1 2" key="1">
    <citation type="submission" date="2019-03" db="EMBL/GenBank/DDBJ databases">
        <title>Sequencing the genomes of 1000 actinobacteria strains.</title>
        <authorList>
            <person name="Klenk H.-P."/>
        </authorList>
    </citation>
    <scope>NUCLEOTIDE SEQUENCE [LARGE SCALE GENOMIC DNA]</scope>
    <source>
        <strain evidence="1 2">DSM 44969</strain>
    </source>
</reference>
<organism evidence="1 2">
    <name type="scientific">Pseudonocardia endophytica</name>
    <dbReference type="NCBI Taxonomy" id="401976"/>
    <lineage>
        <taxon>Bacteria</taxon>
        <taxon>Bacillati</taxon>
        <taxon>Actinomycetota</taxon>
        <taxon>Actinomycetes</taxon>
        <taxon>Pseudonocardiales</taxon>
        <taxon>Pseudonocardiaceae</taxon>
        <taxon>Pseudonocardia</taxon>
    </lineage>
</organism>
<accession>A0A4R1HHT8</accession>